<dbReference type="EMBL" id="LCBX01000012">
    <property type="protein sequence ID" value="KKS20922.1"/>
    <property type="molecule type" value="Genomic_DNA"/>
</dbReference>
<dbReference type="Proteomes" id="UP000034507">
    <property type="component" value="Unassembled WGS sequence"/>
</dbReference>
<dbReference type="AlphaFoldDB" id="A0A0G0X963"/>
<evidence type="ECO:0000313" key="1">
    <source>
        <dbReference type="EMBL" id="KKS20922.1"/>
    </source>
</evidence>
<gene>
    <name evidence="1" type="ORF">UU77_C0012G0006</name>
</gene>
<organism evidence="1 2">
    <name type="scientific">candidate division WWE3 bacterium GW2011_GWC1_41_7</name>
    <dbReference type="NCBI Taxonomy" id="1619119"/>
    <lineage>
        <taxon>Bacteria</taxon>
        <taxon>Katanobacteria</taxon>
    </lineage>
</organism>
<proteinExistence type="predicted"/>
<accession>A0A0G0X963</accession>
<sequence>MRNILKERIMSVINLKRAKVGENFRLGGDLLVFGKHSSEHYNRIVEWLESGDPDLTLTELGPEEISIFDTRQSQHFVPWILILRIFAPSDVNKFDAMEMQSVLHSTD</sequence>
<name>A0A0G0X963_UNCKA</name>
<protein>
    <submittedName>
        <fullName evidence="1">Uncharacterized protein</fullName>
    </submittedName>
</protein>
<evidence type="ECO:0000313" key="2">
    <source>
        <dbReference type="Proteomes" id="UP000034507"/>
    </source>
</evidence>
<reference evidence="1 2" key="1">
    <citation type="journal article" date="2015" name="Nature">
        <title>rRNA introns, odd ribosomes, and small enigmatic genomes across a large radiation of phyla.</title>
        <authorList>
            <person name="Brown C.T."/>
            <person name="Hug L.A."/>
            <person name="Thomas B.C."/>
            <person name="Sharon I."/>
            <person name="Castelle C.J."/>
            <person name="Singh A."/>
            <person name="Wilkins M.J."/>
            <person name="Williams K.H."/>
            <person name="Banfield J.F."/>
        </authorList>
    </citation>
    <scope>NUCLEOTIDE SEQUENCE [LARGE SCALE GENOMIC DNA]</scope>
</reference>
<comment type="caution">
    <text evidence="1">The sequence shown here is derived from an EMBL/GenBank/DDBJ whole genome shotgun (WGS) entry which is preliminary data.</text>
</comment>